<evidence type="ECO:0000256" key="1">
    <source>
        <dbReference type="SAM" id="MobiDB-lite"/>
    </source>
</evidence>
<feature type="region of interest" description="Disordered" evidence="1">
    <location>
        <begin position="1"/>
        <end position="262"/>
    </location>
</feature>
<comment type="caution">
    <text evidence="2">The sequence shown here is derived from an EMBL/GenBank/DDBJ whole genome shotgun (WGS) entry which is preliminary data.</text>
</comment>
<feature type="compositionally biased region" description="Basic and acidic residues" evidence="1">
    <location>
        <begin position="193"/>
        <end position="205"/>
    </location>
</feature>
<organism evidence="2 3">
    <name type="scientific">Tenebrio molitor</name>
    <name type="common">Yellow mealworm beetle</name>
    <dbReference type="NCBI Taxonomy" id="7067"/>
    <lineage>
        <taxon>Eukaryota</taxon>
        <taxon>Metazoa</taxon>
        <taxon>Ecdysozoa</taxon>
        <taxon>Arthropoda</taxon>
        <taxon>Hexapoda</taxon>
        <taxon>Insecta</taxon>
        <taxon>Pterygota</taxon>
        <taxon>Neoptera</taxon>
        <taxon>Endopterygota</taxon>
        <taxon>Coleoptera</taxon>
        <taxon>Polyphaga</taxon>
        <taxon>Cucujiformia</taxon>
        <taxon>Tenebrionidae</taxon>
        <taxon>Tenebrio</taxon>
    </lineage>
</organism>
<reference evidence="2" key="2">
    <citation type="submission" date="2021-08" db="EMBL/GenBank/DDBJ databases">
        <authorList>
            <person name="Eriksson T."/>
        </authorList>
    </citation>
    <scope>NUCLEOTIDE SEQUENCE</scope>
    <source>
        <strain evidence="2">Stoneville</strain>
        <tissue evidence="2">Whole head</tissue>
    </source>
</reference>
<protein>
    <submittedName>
        <fullName evidence="2">Uncharacterized protein</fullName>
    </submittedName>
</protein>
<sequence length="321" mass="37755">MATSECEVVSRTQRARKRGHTEIAESKERKQQVRRLKKERTEFQNGKRDKRGYDKNRRGEQSTKKELGTVRQENGELRKELAAVREEMRGREEKGERLDEKDENDREKDGTKRKEGEADFKRRRGEEKTNQREKKTETGKEAQRGKWLRKEYKWGVQGAKREKKKERATGRIITGVKLGIEEKRQEKGEEEGCMERNKRDKDNKKTCRRRNERKQGTSYTLGRGLQQENMSKRSKKMQRQSGKCRGEENDAMDLRKSMGGSRGETVIDYGIVNDQAWERVEEFRIREKAGSHHLEIALRKRRGGKEQRRKGVGGPPMYVSI</sequence>
<name>A0A8J6HUA3_TENMO</name>
<dbReference type="EMBL" id="JABDTM020004920">
    <property type="protein sequence ID" value="KAH0822001.1"/>
    <property type="molecule type" value="Genomic_DNA"/>
</dbReference>
<reference evidence="2" key="1">
    <citation type="journal article" date="2020" name="J Insects Food Feed">
        <title>The yellow mealworm (Tenebrio molitor) genome: a resource for the emerging insects as food and feed industry.</title>
        <authorList>
            <person name="Eriksson T."/>
            <person name="Andere A."/>
            <person name="Kelstrup H."/>
            <person name="Emery V."/>
            <person name="Picard C."/>
        </authorList>
    </citation>
    <scope>NUCLEOTIDE SEQUENCE</scope>
    <source>
        <strain evidence="2">Stoneville</strain>
        <tissue evidence="2">Whole head</tissue>
    </source>
</reference>
<feature type="compositionally biased region" description="Basic and acidic residues" evidence="1">
    <location>
        <begin position="244"/>
        <end position="256"/>
    </location>
</feature>
<feature type="region of interest" description="Disordered" evidence="1">
    <location>
        <begin position="300"/>
        <end position="321"/>
    </location>
</feature>
<feature type="compositionally biased region" description="Basic and acidic residues" evidence="1">
    <location>
        <begin position="39"/>
        <end position="153"/>
    </location>
</feature>
<dbReference type="Proteomes" id="UP000719412">
    <property type="component" value="Unassembled WGS sequence"/>
</dbReference>
<feature type="compositionally biased region" description="Basic residues" evidence="1">
    <location>
        <begin position="300"/>
        <end position="311"/>
    </location>
</feature>
<dbReference type="AlphaFoldDB" id="A0A8J6HUA3"/>
<accession>A0A8J6HUA3</accession>
<keyword evidence="3" id="KW-1185">Reference proteome</keyword>
<proteinExistence type="predicted"/>
<evidence type="ECO:0000313" key="3">
    <source>
        <dbReference type="Proteomes" id="UP000719412"/>
    </source>
</evidence>
<gene>
    <name evidence="2" type="ORF">GEV33_000790</name>
</gene>
<evidence type="ECO:0000313" key="2">
    <source>
        <dbReference type="EMBL" id="KAH0822001.1"/>
    </source>
</evidence>
<feature type="compositionally biased region" description="Basic and acidic residues" evidence="1">
    <location>
        <begin position="20"/>
        <end position="31"/>
    </location>
</feature>